<feature type="compositionally biased region" description="Low complexity" evidence="1">
    <location>
        <begin position="637"/>
        <end position="652"/>
    </location>
</feature>
<feature type="compositionally biased region" description="Basic and acidic residues" evidence="1">
    <location>
        <begin position="618"/>
        <end position="633"/>
    </location>
</feature>
<dbReference type="InterPro" id="IPR036361">
    <property type="entry name" value="SAP_dom_sf"/>
</dbReference>
<sequence length="708" mass="79563">MATPFDAKAAGLPVVGPYAGETLENMRLRRDALRNVDLGPGPQDCVGIKNRKYDCYLISIFQALLHHPRVAQFVRHHHVGPRLRRDGKDNLARHETEHGCGFCQLYDMFVLYWTKDLVYNERRKGVQKRFEMIRQRFNQYLIDMGREPFHQNEQHDASEAYLEFVLWLVASGDWETGAISAEAGKALFTMETRGTSTCLNCTKQTIQEYVDMMVTMDLRFSGEEVSTWPLVTLIQSSLSDRVEKKCPDCSPDKDVDFVRTAKVTHFPELLCLRLVLYSYTEKGPTLLKHVVDVPEMLNMNEYSEIPTTARTINYELYGVVRHNGNGKSLNAGHYVAHIKADDGTWTLCNDHKLFESSLLDATSFSAKSIPYLLFYARKYGEDERANIKQEDAEYVLPAWMANIPADEETGPGEDPAGTKEPTSPPGQTEPRTTPKSREGTPDGTQVPGEEEPKNPEGEPTTPVHKPKKGTPGKPGKKPEDTPYVPDVEENSDDDDEVPPPKPSPKPRSPSVPATLKDYKKLKVAELKQELTRRGISFTSKLKKANLQALLRKDDKAKEAAKGKTVPKDKVTKGGPTKLKIIVTYSHMKVVELKAELTKRGISFKSKLRKAELIALLEADDKAKKARSSSKEATPKSQEQGEPTQTPTQPTEEPAGKKRPAEDTPEEEPAGKKRRSEDPPTEEPASKKRPAEDPPTEEPTLRRSKRIRR</sequence>
<dbReference type="InterPro" id="IPR001394">
    <property type="entry name" value="Peptidase_C19_UCH"/>
</dbReference>
<dbReference type="InterPro" id="IPR050164">
    <property type="entry name" value="Peptidase_C19"/>
</dbReference>
<dbReference type="InterPro" id="IPR025856">
    <property type="entry name" value="HeH/LEM_domain"/>
</dbReference>
<dbReference type="GO" id="GO:0005634">
    <property type="term" value="C:nucleus"/>
    <property type="evidence" value="ECO:0007669"/>
    <property type="project" value="TreeGrafter"/>
</dbReference>
<feature type="compositionally biased region" description="Basic and acidic residues" evidence="1">
    <location>
        <begin position="668"/>
        <end position="691"/>
    </location>
</feature>
<dbReference type="AlphaFoldDB" id="A0A8H3HYV9"/>
<evidence type="ECO:0000313" key="3">
    <source>
        <dbReference type="EMBL" id="CAF9908182.1"/>
    </source>
</evidence>
<protein>
    <recommendedName>
        <fullName evidence="2">USP domain-containing protein</fullName>
    </recommendedName>
</protein>
<proteinExistence type="predicted"/>
<dbReference type="Proteomes" id="UP000664169">
    <property type="component" value="Unassembled WGS sequence"/>
</dbReference>
<accession>A0A8H3HYV9</accession>
<dbReference type="GO" id="GO:0004843">
    <property type="term" value="F:cysteine-type deubiquitinase activity"/>
    <property type="evidence" value="ECO:0007669"/>
    <property type="project" value="InterPro"/>
</dbReference>
<dbReference type="PANTHER" id="PTHR24006:SF937">
    <property type="entry name" value="UBIQUITIN CARBOXYL-TERMINAL HYDROLASE"/>
    <property type="match status" value="1"/>
</dbReference>
<dbReference type="SUPFAM" id="SSF54001">
    <property type="entry name" value="Cysteine proteinases"/>
    <property type="match status" value="1"/>
</dbReference>
<dbReference type="Gene3D" id="1.10.720.30">
    <property type="entry name" value="SAP domain"/>
    <property type="match status" value="2"/>
</dbReference>
<keyword evidence="4" id="KW-1185">Reference proteome</keyword>
<dbReference type="PANTHER" id="PTHR24006">
    <property type="entry name" value="UBIQUITIN CARBOXYL-TERMINAL HYDROLASE"/>
    <property type="match status" value="1"/>
</dbReference>
<dbReference type="PROSITE" id="PS50235">
    <property type="entry name" value="USP_3"/>
    <property type="match status" value="1"/>
</dbReference>
<dbReference type="InterPro" id="IPR003034">
    <property type="entry name" value="SAP_dom"/>
</dbReference>
<reference evidence="3" key="1">
    <citation type="submission" date="2021-03" db="EMBL/GenBank/DDBJ databases">
        <authorList>
            <person name="Tagirdzhanova G."/>
        </authorList>
    </citation>
    <scope>NUCLEOTIDE SEQUENCE</scope>
</reference>
<dbReference type="GO" id="GO:0016579">
    <property type="term" value="P:protein deubiquitination"/>
    <property type="evidence" value="ECO:0007669"/>
    <property type="project" value="InterPro"/>
</dbReference>
<dbReference type="SUPFAM" id="SSF68912">
    <property type="entry name" value="Rho N-terminal domain-like"/>
    <property type="match status" value="1"/>
</dbReference>
<dbReference type="CDD" id="cd02257">
    <property type="entry name" value="Peptidase_C19"/>
    <property type="match status" value="1"/>
</dbReference>
<dbReference type="EMBL" id="CAJPDQ010000004">
    <property type="protein sequence ID" value="CAF9908182.1"/>
    <property type="molecule type" value="Genomic_DNA"/>
</dbReference>
<dbReference type="Pfam" id="PF12949">
    <property type="entry name" value="HeH"/>
    <property type="match status" value="2"/>
</dbReference>
<evidence type="ECO:0000313" key="4">
    <source>
        <dbReference type="Proteomes" id="UP000664169"/>
    </source>
</evidence>
<dbReference type="CDD" id="cd12935">
    <property type="entry name" value="LEM_like"/>
    <property type="match status" value="2"/>
</dbReference>
<feature type="compositionally biased region" description="Pro residues" evidence="1">
    <location>
        <begin position="499"/>
        <end position="509"/>
    </location>
</feature>
<evidence type="ECO:0000256" key="1">
    <source>
        <dbReference type="SAM" id="MobiDB-lite"/>
    </source>
</evidence>
<organism evidence="3 4">
    <name type="scientific">Gomphillus americanus</name>
    <dbReference type="NCBI Taxonomy" id="1940652"/>
    <lineage>
        <taxon>Eukaryota</taxon>
        <taxon>Fungi</taxon>
        <taxon>Dikarya</taxon>
        <taxon>Ascomycota</taxon>
        <taxon>Pezizomycotina</taxon>
        <taxon>Lecanoromycetes</taxon>
        <taxon>OSLEUM clade</taxon>
        <taxon>Ostropomycetidae</taxon>
        <taxon>Ostropales</taxon>
        <taxon>Graphidaceae</taxon>
        <taxon>Gomphilloideae</taxon>
        <taxon>Gomphillus</taxon>
    </lineage>
</organism>
<dbReference type="Pfam" id="PF00443">
    <property type="entry name" value="UCH"/>
    <property type="match status" value="1"/>
</dbReference>
<evidence type="ECO:0000259" key="2">
    <source>
        <dbReference type="PROSITE" id="PS50235"/>
    </source>
</evidence>
<feature type="domain" description="USP" evidence="2">
    <location>
        <begin position="46"/>
        <end position="378"/>
    </location>
</feature>
<comment type="caution">
    <text evidence="3">The sequence shown here is derived from an EMBL/GenBank/DDBJ whole genome shotgun (WGS) entry which is preliminary data.</text>
</comment>
<dbReference type="OrthoDB" id="289038at2759"/>
<dbReference type="Gene3D" id="3.90.70.10">
    <property type="entry name" value="Cysteine proteinases"/>
    <property type="match status" value="1"/>
</dbReference>
<feature type="region of interest" description="Disordered" evidence="1">
    <location>
        <begin position="404"/>
        <end position="516"/>
    </location>
</feature>
<dbReference type="InterPro" id="IPR036269">
    <property type="entry name" value="Rho_N_sf"/>
</dbReference>
<feature type="compositionally biased region" description="Acidic residues" evidence="1">
    <location>
        <begin position="486"/>
        <end position="497"/>
    </location>
</feature>
<feature type="region of interest" description="Disordered" evidence="1">
    <location>
        <begin position="617"/>
        <end position="708"/>
    </location>
</feature>
<dbReference type="SMART" id="SM00513">
    <property type="entry name" value="SAP"/>
    <property type="match status" value="2"/>
</dbReference>
<name>A0A8H3HYV9_9LECA</name>
<gene>
    <name evidence="3" type="ORF">GOMPHAMPRED_006094</name>
</gene>
<dbReference type="InterPro" id="IPR028889">
    <property type="entry name" value="USP"/>
</dbReference>
<dbReference type="GO" id="GO:0005829">
    <property type="term" value="C:cytosol"/>
    <property type="evidence" value="ECO:0007669"/>
    <property type="project" value="TreeGrafter"/>
</dbReference>
<dbReference type="InterPro" id="IPR038765">
    <property type="entry name" value="Papain-like_cys_pep_sf"/>
</dbReference>